<dbReference type="Proteomes" id="UP000024533">
    <property type="component" value="Unassembled WGS sequence"/>
</dbReference>
<comment type="caution">
    <text evidence="2">The sequence shown here is derived from an EMBL/GenBank/DDBJ whole genome shotgun (WGS) entry which is preliminary data.</text>
</comment>
<keyword evidence="1" id="KW-0812">Transmembrane</keyword>
<feature type="transmembrane region" description="Helical" evidence="1">
    <location>
        <begin position="77"/>
        <end position="98"/>
    </location>
</feature>
<dbReference type="AlphaFoldDB" id="A0A059JBN5"/>
<feature type="transmembrane region" description="Helical" evidence="1">
    <location>
        <begin position="110"/>
        <end position="131"/>
    </location>
</feature>
<dbReference type="OMA" id="CTLWFAF"/>
<evidence type="ECO:0000313" key="2">
    <source>
        <dbReference type="EMBL" id="KDB25255.1"/>
    </source>
</evidence>
<evidence type="ECO:0008006" key="4">
    <source>
        <dbReference type="Google" id="ProtNLM"/>
    </source>
</evidence>
<name>A0A059JBN5_TRIIM</name>
<dbReference type="STRING" id="1215338.A0A059JBN5"/>
<proteinExistence type="predicted"/>
<sequence length="178" mass="19638">MPFSMMGVALPYDRSISDIINAFEHNGPRMLMRIAPLVTSACSLWYSFDQDLLMGVVLNPNRRAQSNSLLPSSFRSFFRSGLVRVVGLLGLTLLSGGYNAFIDKPGHETLYWYTTGTLLAASQLIFVPFAAPKVYAIIENGSQGVPNSDLDSWLMVHRVRTWVVDLAAWGCFVAAAVM</sequence>
<protein>
    <recommendedName>
        <fullName evidence="4">DUF1772 domain-containing protein</fullName>
    </recommendedName>
</protein>
<accession>A0A059JBN5</accession>
<gene>
    <name evidence="2" type="ORF">H109_02886</name>
</gene>
<dbReference type="EMBL" id="AOKY01000211">
    <property type="protein sequence ID" value="KDB25255.1"/>
    <property type="molecule type" value="Genomic_DNA"/>
</dbReference>
<keyword evidence="1" id="KW-0472">Membrane</keyword>
<evidence type="ECO:0000313" key="3">
    <source>
        <dbReference type="Proteomes" id="UP000024533"/>
    </source>
</evidence>
<keyword evidence="3" id="KW-1185">Reference proteome</keyword>
<evidence type="ECO:0000256" key="1">
    <source>
        <dbReference type="SAM" id="Phobius"/>
    </source>
</evidence>
<organism evidence="2 3">
    <name type="scientific">Trichophyton interdigitale (strain MR816)</name>
    <dbReference type="NCBI Taxonomy" id="1215338"/>
    <lineage>
        <taxon>Eukaryota</taxon>
        <taxon>Fungi</taxon>
        <taxon>Dikarya</taxon>
        <taxon>Ascomycota</taxon>
        <taxon>Pezizomycotina</taxon>
        <taxon>Eurotiomycetes</taxon>
        <taxon>Eurotiomycetidae</taxon>
        <taxon>Onygenales</taxon>
        <taxon>Arthrodermataceae</taxon>
        <taxon>Trichophyton</taxon>
    </lineage>
</organism>
<dbReference type="OrthoDB" id="1523883at2759"/>
<reference evidence="2 3" key="1">
    <citation type="submission" date="2014-02" db="EMBL/GenBank/DDBJ databases">
        <title>The Genome Sequence of Trichophyton interdigitale MR816.</title>
        <authorList>
            <consortium name="The Broad Institute Genomics Platform"/>
            <person name="Cuomo C.A."/>
            <person name="White T.C."/>
            <person name="Graser Y."/>
            <person name="Martinez-Rossi N."/>
            <person name="Heitman J."/>
            <person name="Young S.K."/>
            <person name="Zeng Q."/>
            <person name="Gargeya S."/>
            <person name="Abouelleil A."/>
            <person name="Alvarado L."/>
            <person name="Chapman S.B."/>
            <person name="Gainer-Dewar J."/>
            <person name="Goldberg J."/>
            <person name="Griggs A."/>
            <person name="Gujja S."/>
            <person name="Hansen M."/>
            <person name="Howarth C."/>
            <person name="Imamovic A."/>
            <person name="Larimer J."/>
            <person name="Martinez D."/>
            <person name="Murphy C."/>
            <person name="Pearson M.D."/>
            <person name="Persinoti G."/>
            <person name="Poon T."/>
            <person name="Priest M."/>
            <person name="Roberts A.D."/>
            <person name="Saif S."/>
            <person name="Shea T.D."/>
            <person name="Sykes S.N."/>
            <person name="Wortman J."/>
            <person name="Nusbaum C."/>
            <person name="Birren B."/>
        </authorList>
    </citation>
    <scope>NUCLEOTIDE SEQUENCE [LARGE SCALE GENOMIC DNA]</scope>
    <source>
        <strain evidence="2 3">MR816</strain>
    </source>
</reference>
<keyword evidence="1" id="KW-1133">Transmembrane helix</keyword>
<dbReference type="HOGENOM" id="CLU_092535_0_0_1"/>